<dbReference type="GO" id="GO:0008381">
    <property type="term" value="F:mechanosensitive monoatomic ion channel activity"/>
    <property type="evidence" value="ECO:0007669"/>
    <property type="project" value="UniProtKB-UniRule"/>
</dbReference>
<dbReference type="EMBL" id="JGZO01000012">
    <property type="protein sequence ID" value="KFI93751.1"/>
    <property type="molecule type" value="Genomic_DNA"/>
</dbReference>
<evidence type="ECO:0000256" key="6">
    <source>
        <dbReference type="ARBA" id="ARBA00022989"/>
    </source>
</evidence>
<comment type="subunit">
    <text evidence="10">Homopentamer.</text>
</comment>
<dbReference type="AlphaFoldDB" id="A0A087DE01"/>
<evidence type="ECO:0000313" key="11">
    <source>
        <dbReference type="EMBL" id="KFI93751.1"/>
    </source>
</evidence>
<name>A0A087DE01_9BIFI</name>
<dbReference type="SUPFAM" id="SSF81330">
    <property type="entry name" value="Gated mechanosensitive channel"/>
    <property type="match status" value="1"/>
</dbReference>
<keyword evidence="12" id="KW-1185">Reference proteome</keyword>
<comment type="function">
    <text evidence="10">Channel that opens in response to stretch forces in the membrane lipid bilayer. May participate in the regulation of osmotic pressure changes within the cell.</text>
</comment>
<feature type="transmembrane region" description="Helical" evidence="10">
    <location>
        <begin position="55"/>
        <end position="88"/>
    </location>
</feature>
<dbReference type="PANTHER" id="PTHR30266:SF2">
    <property type="entry name" value="LARGE-CONDUCTANCE MECHANOSENSITIVE CHANNEL"/>
    <property type="match status" value="1"/>
</dbReference>
<comment type="similarity">
    <text evidence="2 10">Belongs to the MscL family.</text>
</comment>
<keyword evidence="8 10" id="KW-0472">Membrane</keyword>
<organism evidence="11 12">
    <name type="scientific">Bifidobacterium scardovii</name>
    <dbReference type="NCBI Taxonomy" id="158787"/>
    <lineage>
        <taxon>Bacteria</taxon>
        <taxon>Bacillati</taxon>
        <taxon>Actinomycetota</taxon>
        <taxon>Actinomycetes</taxon>
        <taxon>Bifidobacteriales</taxon>
        <taxon>Bifidobacteriaceae</taxon>
        <taxon>Bifidobacterium</taxon>
    </lineage>
</organism>
<dbReference type="OrthoDB" id="9810350at2"/>
<keyword evidence="6 10" id="KW-1133">Transmembrane helix</keyword>
<accession>A0A087DE01</accession>
<dbReference type="GO" id="GO:0005886">
    <property type="term" value="C:plasma membrane"/>
    <property type="evidence" value="ECO:0007669"/>
    <property type="project" value="UniProtKB-SubCell"/>
</dbReference>
<protein>
    <recommendedName>
        <fullName evidence="10">Large-conductance mechanosensitive channel</fullName>
    </recommendedName>
</protein>
<proteinExistence type="inferred from homology"/>
<sequence length="148" mass="15945">MIDGFKKFISRGNVIDMAVGVVMGAAVTAVVNSIVDNLINPLIAMIFGKPNMDGLLAFTFNGATVSFGAILGALLNFLIIAVAVYFVILVPINKFRDMSEALLVKTKLKESDDAGAEEAQKPELSPEQQTVLLLQEIRDQLAEANPHQ</sequence>
<evidence type="ECO:0000256" key="5">
    <source>
        <dbReference type="ARBA" id="ARBA00022692"/>
    </source>
</evidence>
<keyword evidence="9 10" id="KW-0407">Ion channel</keyword>
<dbReference type="InterPro" id="IPR037673">
    <property type="entry name" value="MSC/AndL"/>
</dbReference>
<dbReference type="Proteomes" id="UP000029033">
    <property type="component" value="Unassembled WGS sequence"/>
</dbReference>
<dbReference type="PROSITE" id="PS01327">
    <property type="entry name" value="MSCL"/>
    <property type="match status" value="1"/>
</dbReference>
<dbReference type="PANTHER" id="PTHR30266">
    <property type="entry name" value="MECHANOSENSITIVE CHANNEL MSCL"/>
    <property type="match status" value="1"/>
</dbReference>
<dbReference type="InterPro" id="IPR036019">
    <property type="entry name" value="MscL_channel"/>
</dbReference>
<dbReference type="HAMAP" id="MF_00115">
    <property type="entry name" value="MscL"/>
    <property type="match status" value="1"/>
</dbReference>
<evidence type="ECO:0000256" key="9">
    <source>
        <dbReference type="ARBA" id="ARBA00023303"/>
    </source>
</evidence>
<reference evidence="11 12" key="1">
    <citation type="submission" date="2014-03" db="EMBL/GenBank/DDBJ databases">
        <title>Genomics of Bifidobacteria.</title>
        <authorList>
            <person name="Ventura M."/>
            <person name="Milani C."/>
            <person name="Lugli G.A."/>
        </authorList>
    </citation>
    <scope>NUCLEOTIDE SEQUENCE [LARGE SCALE GENOMIC DNA]</scope>
    <source>
        <strain evidence="11 12">LMG 21589</strain>
    </source>
</reference>
<evidence type="ECO:0000256" key="1">
    <source>
        <dbReference type="ARBA" id="ARBA00004651"/>
    </source>
</evidence>
<keyword evidence="5 10" id="KW-0812">Transmembrane</keyword>
<dbReference type="Gene3D" id="1.10.1200.120">
    <property type="entry name" value="Large-conductance mechanosensitive channel, MscL, domain 1"/>
    <property type="match status" value="1"/>
</dbReference>
<dbReference type="RefSeq" id="WP_033517709.1">
    <property type="nucleotide sequence ID" value="NZ_CAJPMS010000004.1"/>
</dbReference>
<dbReference type="eggNOG" id="COG1970">
    <property type="taxonomic scope" value="Bacteria"/>
</dbReference>
<dbReference type="STRING" id="158787.BSCA_0247"/>
<evidence type="ECO:0000256" key="10">
    <source>
        <dbReference type="HAMAP-Rule" id="MF_00115"/>
    </source>
</evidence>
<evidence type="ECO:0000256" key="7">
    <source>
        <dbReference type="ARBA" id="ARBA00023065"/>
    </source>
</evidence>
<dbReference type="GeneID" id="85164625"/>
<dbReference type="Pfam" id="PF01741">
    <property type="entry name" value="MscL"/>
    <property type="match status" value="1"/>
</dbReference>
<evidence type="ECO:0000256" key="8">
    <source>
        <dbReference type="ARBA" id="ARBA00023136"/>
    </source>
</evidence>
<feature type="transmembrane region" description="Helical" evidence="10">
    <location>
        <begin position="12"/>
        <end position="35"/>
    </location>
</feature>
<dbReference type="PRINTS" id="PR01264">
    <property type="entry name" value="MECHCHANNEL"/>
</dbReference>
<evidence type="ECO:0000256" key="2">
    <source>
        <dbReference type="ARBA" id="ARBA00007254"/>
    </source>
</evidence>
<comment type="caution">
    <text evidence="11">The sequence shown here is derived from an EMBL/GenBank/DDBJ whole genome shotgun (WGS) entry which is preliminary data.</text>
</comment>
<evidence type="ECO:0000256" key="4">
    <source>
        <dbReference type="ARBA" id="ARBA00022475"/>
    </source>
</evidence>
<keyword evidence="3 10" id="KW-0813">Transport</keyword>
<dbReference type="NCBIfam" id="TIGR00220">
    <property type="entry name" value="mscL"/>
    <property type="match status" value="1"/>
</dbReference>
<dbReference type="InterPro" id="IPR001185">
    <property type="entry name" value="MS_channel"/>
</dbReference>
<evidence type="ECO:0000256" key="3">
    <source>
        <dbReference type="ARBA" id="ARBA00022448"/>
    </source>
</evidence>
<keyword evidence="4 10" id="KW-1003">Cell membrane</keyword>
<gene>
    <name evidence="10" type="primary">mscL</name>
    <name evidence="11" type="ORF">BSCA_0247</name>
</gene>
<dbReference type="InterPro" id="IPR019823">
    <property type="entry name" value="Mechanosensitive_channel_CS"/>
</dbReference>
<comment type="subcellular location">
    <subcellularLocation>
        <location evidence="1 10">Cell membrane</location>
        <topology evidence="1 10">Multi-pass membrane protein</topology>
    </subcellularLocation>
</comment>
<evidence type="ECO:0000313" key="12">
    <source>
        <dbReference type="Proteomes" id="UP000029033"/>
    </source>
</evidence>
<keyword evidence="7 10" id="KW-0406">Ion transport</keyword>